<evidence type="ECO:0000256" key="2">
    <source>
        <dbReference type="SAM" id="SignalP"/>
    </source>
</evidence>
<feature type="chain" id="PRO_5008889259" evidence="2">
    <location>
        <begin position="30"/>
        <end position="297"/>
    </location>
</feature>
<organism evidence="3 4">
    <name type="scientific">Grifola frondosa</name>
    <name type="common">Maitake</name>
    <name type="synonym">Polyporus frondosus</name>
    <dbReference type="NCBI Taxonomy" id="5627"/>
    <lineage>
        <taxon>Eukaryota</taxon>
        <taxon>Fungi</taxon>
        <taxon>Dikarya</taxon>
        <taxon>Basidiomycota</taxon>
        <taxon>Agaricomycotina</taxon>
        <taxon>Agaricomycetes</taxon>
        <taxon>Polyporales</taxon>
        <taxon>Grifolaceae</taxon>
        <taxon>Grifola</taxon>
    </lineage>
</organism>
<name>A0A1C7MPV2_GRIFR</name>
<proteinExistence type="predicted"/>
<feature type="compositionally biased region" description="Low complexity" evidence="1">
    <location>
        <begin position="93"/>
        <end position="102"/>
    </location>
</feature>
<evidence type="ECO:0000256" key="1">
    <source>
        <dbReference type="SAM" id="MobiDB-lite"/>
    </source>
</evidence>
<feature type="signal peptide" evidence="2">
    <location>
        <begin position="1"/>
        <end position="29"/>
    </location>
</feature>
<keyword evidence="4" id="KW-1185">Reference proteome</keyword>
<accession>A0A1C7MPV2</accession>
<protein>
    <submittedName>
        <fullName evidence="3">Uncharacterized protein</fullName>
    </submittedName>
</protein>
<evidence type="ECO:0000313" key="4">
    <source>
        <dbReference type="Proteomes" id="UP000092993"/>
    </source>
</evidence>
<feature type="compositionally biased region" description="Basic and acidic residues" evidence="1">
    <location>
        <begin position="47"/>
        <end position="56"/>
    </location>
</feature>
<feature type="compositionally biased region" description="Basic and acidic residues" evidence="1">
    <location>
        <begin position="103"/>
        <end position="116"/>
    </location>
</feature>
<feature type="compositionally biased region" description="Low complexity" evidence="1">
    <location>
        <begin position="189"/>
        <end position="218"/>
    </location>
</feature>
<sequence length="297" mass="31398">MESSGACGVAKVAMRVIVSFLIFLSHSHNLKCSSADQKKQTRSRTAAAKEAKKDQDAPIIPTIKIPPMRSASGVDASAVRKLPPLPFVLIETTSQTSKSSVRSSRETKNLPPRADEAPSSSPVSTKVATKRGRKGKKLDKGKEKATSQSVEDSILGTASSVVTSPLDSGLPSAFTPPSINTPFFPPSPLEGSLSLPSASQVGASRNSPFPPSSSSSRSLTENLAPPRNLVDPVAKTRYAALAHRRLLLQTDLAMKESELEGIQVEMDSLVQAAGGAPAGWVDVFRYSSFSFAGNHLC</sequence>
<dbReference type="AlphaFoldDB" id="A0A1C7MPV2"/>
<comment type="caution">
    <text evidence="3">The sequence shown here is derived from an EMBL/GenBank/DDBJ whole genome shotgun (WGS) entry which is preliminary data.</text>
</comment>
<feature type="region of interest" description="Disordered" evidence="1">
    <location>
        <begin position="181"/>
        <end position="227"/>
    </location>
</feature>
<evidence type="ECO:0000313" key="3">
    <source>
        <dbReference type="EMBL" id="OBZ78895.1"/>
    </source>
</evidence>
<feature type="region of interest" description="Disordered" evidence="1">
    <location>
        <begin position="93"/>
        <end position="151"/>
    </location>
</feature>
<dbReference type="EMBL" id="LUGG01000001">
    <property type="protein sequence ID" value="OBZ78895.1"/>
    <property type="molecule type" value="Genomic_DNA"/>
</dbReference>
<dbReference type="Proteomes" id="UP000092993">
    <property type="component" value="Unassembled WGS sequence"/>
</dbReference>
<feature type="compositionally biased region" description="Basic residues" evidence="1">
    <location>
        <begin position="128"/>
        <end position="137"/>
    </location>
</feature>
<feature type="region of interest" description="Disordered" evidence="1">
    <location>
        <begin position="32"/>
        <end position="71"/>
    </location>
</feature>
<keyword evidence="2" id="KW-0732">Signal</keyword>
<gene>
    <name evidence="3" type="ORF">A0H81_01161</name>
</gene>
<reference evidence="3 4" key="1">
    <citation type="submission" date="2016-03" db="EMBL/GenBank/DDBJ databases">
        <title>Whole genome sequencing of Grifola frondosa 9006-11.</title>
        <authorList>
            <person name="Min B."/>
            <person name="Park H."/>
            <person name="Kim J.-G."/>
            <person name="Cho H."/>
            <person name="Oh Y.-L."/>
            <person name="Kong W.-S."/>
            <person name="Choi I.-G."/>
        </authorList>
    </citation>
    <scope>NUCLEOTIDE SEQUENCE [LARGE SCALE GENOMIC DNA]</scope>
    <source>
        <strain evidence="3 4">9006-11</strain>
    </source>
</reference>
<feature type="compositionally biased region" description="Polar residues" evidence="1">
    <location>
        <begin position="118"/>
        <end position="127"/>
    </location>
</feature>